<comment type="caution">
    <text evidence="1">The sequence shown here is derived from an EMBL/GenBank/DDBJ whole genome shotgun (WGS) entry which is preliminary data.</text>
</comment>
<sequence length="121" mass="13698">MNEDTKKKLDRIQELINQKGAIEKELEKLLSPEKVVAFPPNFSLNNEILEIIRNAGNKGTASKSILRALQQKYPDYGINRKQVASTLAYLKNTKKTLEILDRGIYRLKELQKGGDGGIENK</sequence>
<dbReference type="Proteomes" id="UP000034430">
    <property type="component" value="Unassembled WGS sequence"/>
</dbReference>
<evidence type="ECO:0000313" key="1">
    <source>
        <dbReference type="EMBL" id="KKQ46602.1"/>
    </source>
</evidence>
<accession>A0A0G0HWG0</accession>
<evidence type="ECO:0000313" key="2">
    <source>
        <dbReference type="Proteomes" id="UP000034430"/>
    </source>
</evidence>
<organism evidence="1 2">
    <name type="scientific">Candidatus Yanofskybacteria bacterium GW2011_GWC2_37_9</name>
    <dbReference type="NCBI Taxonomy" id="1619028"/>
    <lineage>
        <taxon>Bacteria</taxon>
        <taxon>Candidatus Yanofskyibacteriota</taxon>
    </lineage>
</organism>
<dbReference type="EMBL" id="LBTU01000033">
    <property type="protein sequence ID" value="KKQ46602.1"/>
    <property type="molecule type" value="Genomic_DNA"/>
</dbReference>
<dbReference type="AlphaFoldDB" id="A0A0G0HWG0"/>
<proteinExistence type="predicted"/>
<name>A0A0G0HWG0_9BACT</name>
<gene>
    <name evidence="1" type="ORF">US65_C0033G0006</name>
</gene>
<protein>
    <submittedName>
        <fullName evidence="1">Uncharacterized protein</fullName>
    </submittedName>
</protein>
<reference evidence="1 2" key="1">
    <citation type="journal article" date="2015" name="Nature">
        <title>rRNA introns, odd ribosomes, and small enigmatic genomes across a large radiation of phyla.</title>
        <authorList>
            <person name="Brown C.T."/>
            <person name="Hug L.A."/>
            <person name="Thomas B.C."/>
            <person name="Sharon I."/>
            <person name="Castelle C.J."/>
            <person name="Singh A."/>
            <person name="Wilkins M.J."/>
            <person name="Williams K.H."/>
            <person name="Banfield J.F."/>
        </authorList>
    </citation>
    <scope>NUCLEOTIDE SEQUENCE [LARGE SCALE GENOMIC DNA]</scope>
</reference>